<proteinExistence type="predicted"/>
<dbReference type="AlphaFoldDB" id="A0A132PEX0"/>
<dbReference type="STRING" id="59750.AWC31_10160"/>
<keyword evidence="3" id="KW-1185">Reference proteome</keyword>
<reference evidence="2 3" key="1">
    <citation type="submission" date="2015-07" db="EMBL/GenBank/DDBJ databases">
        <title>A draft genome sequence of Mycobacterium wolinskyi.</title>
        <authorList>
            <person name="de Man T.J."/>
            <person name="Perry K.A."/>
            <person name="Coulliette A.D."/>
            <person name="Jensen B."/>
            <person name="Toney N.C."/>
            <person name="Limbago B.M."/>
            <person name="Noble-Wang J."/>
        </authorList>
    </citation>
    <scope>NUCLEOTIDE SEQUENCE [LARGE SCALE GENOMIC DNA]</scope>
    <source>
        <strain evidence="2 3">CDC_01</strain>
    </source>
</reference>
<evidence type="ECO:0000256" key="1">
    <source>
        <dbReference type="SAM" id="MobiDB-lite"/>
    </source>
</evidence>
<organism evidence="2 3">
    <name type="scientific">Mycolicibacterium wolinskyi</name>
    <dbReference type="NCBI Taxonomy" id="59750"/>
    <lineage>
        <taxon>Bacteria</taxon>
        <taxon>Bacillati</taxon>
        <taxon>Actinomycetota</taxon>
        <taxon>Actinomycetes</taxon>
        <taxon>Mycobacteriales</taxon>
        <taxon>Mycobacteriaceae</taxon>
        <taxon>Mycolicibacterium</taxon>
    </lineage>
</organism>
<dbReference type="EMBL" id="LGTW01000023">
    <property type="protein sequence ID" value="KWX20871.1"/>
    <property type="molecule type" value="Genomic_DNA"/>
</dbReference>
<dbReference type="PATRIC" id="fig|59750.3.peg.3399"/>
<feature type="region of interest" description="Disordered" evidence="1">
    <location>
        <begin position="165"/>
        <end position="215"/>
    </location>
</feature>
<feature type="compositionally biased region" description="Basic and acidic residues" evidence="1">
    <location>
        <begin position="195"/>
        <end position="215"/>
    </location>
</feature>
<protein>
    <submittedName>
        <fullName evidence="2">Uncharacterized protein</fullName>
    </submittedName>
</protein>
<dbReference type="Proteomes" id="UP000070612">
    <property type="component" value="Unassembled WGS sequence"/>
</dbReference>
<name>A0A132PEX0_9MYCO</name>
<comment type="caution">
    <text evidence="2">The sequence shown here is derived from an EMBL/GenBank/DDBJ whole genome shotgun (WGS) entry which is preliminary data.</text>
</comment>
<accession>A0A132PEX0</accession>
<evidence type="ECO:0000313" key="2">
    <source>
        <dbReference type="EMBL" id="KWX20871.1"/>
    </source>
</evidence>
<gene>
    <name evidence="2" type="ORF">AFM11_27625</name>
</gene>
<feature type="compositionally biased region" description="Polar residues" evidence="1">
    <location>
        <begin position="165"/>
        <end position="184"/>
    </location>
</feature>
<dbReference type="SUPFAM" id="SSF57997">
    <property type="entry name" value="Tropomyosin"/>
    <property type="match status" value="1"/>
</dbReference>
<evidence type="ECO:0000313" key="3">
    <source>
        <dbReference type="Proteomes" id="UP000070612"/>
    </source>
</evidence>
<sequence>MPVTVDDDLDSLYRLRPEEFTARRKELAAAARKRGDTEGAKVIAAARRPTAAAWVVNLLALTDATVVPRLTELYDALRAAHTEMDGQRIRELSTAQRKLVQELSRAGFAAAELRDPTAALRDDVTATLQAAVADPEVAARLGRLSKAEEWSGFGDFGASAAVVTQTRPGTPSATARTTPQPSTKKPSRPNIAAVEEARRKRDAADSELNEARAAHDDALATVTERKDNVTTARRRYEKQLEALAAAERDLEAAAAQLDDAQRSADKLQKRVRTAESALMQAQSRLDRLADG</sequence>